<name>A0A6M3L2R3_9ZZZZ</name>
<dbReference type="Gene3D" id="6.20.20.10">
    <property type="match status" value="1"/>
</dbReference>
<dbReference type="SUPFAM" id="SSF57938">
    <property type="entry name" value="DnaJ/Hsp40 cysteine-rich domain"/>
    <property type="match status" value="1"/>
</dbReference>
<proteinExistence type="predicted"/>
<evidence type="ECO:0000313" key="1">
    <source>
        <dbReference type="EMBL" id="QJA73106.1"/>
    </source>
</evidence>
<dbReference type="EMBL" id="MT142787">
    <property type="protein sequence ID" value="QJA88549.1"/>
    <property type="molecule type" value="Genomic_DNA"/>
</dbReference>
<organism evidence="2">
    <name type="scientific">viral metagenome</name>
    <dbReference type="NCBI Taxonomy" id="1070528"/>
    <lineage>
        <taxon>unclassified sequences</taxon>
        <taxon>metagenomes</taxon>
        <taxon>organismal metagenomes</taxon>
    </lineage>
</organism>
<sequence>MDIRMCPHCDGDGELPRLSCFSDPENGTKLNMLTRTPCPYCNGTGLIRLIIPEQNRIGFRVIGKAIPIVQIA</sequence>
<dbReference type="EMBL" id="MT142002">
    <property type="protein sequence ID" value="QJA73106.1"/>
    <property type="molecule type" value="Genomic_DNA"/>
</dbReference>
<evidence type="ECO:0000313" key="2">
    <source>
        <dbReference type="EMBL" id="QJA88549.1"/>
    </source>
</evidence>
<gene>
    <name evidence="1" type="ORF">MM415A02495_0010</name>
    <name evidence="2" type="ORF">MM415B02740_0007</name>
</gene>
<protein>
    <submittedName>
        <fullName evidence="2">Putative chaperone</fullName>
    </submittedName>
</protein>
<accession>A0A6M3L2R3</accession>
<reference evidence="2" key="1">
    <citation type="submission" date="2020-03" db="EMBL/GenBank/DDBJ databases">
        <title>The deep terrestrial virosphere.</title>
        <authorList>
            <person name="Holmfeldt K."/>
            <person name="Nilsson E."/>
            <person name="Simone D."/>
            <person name="Lopez-Fernandez M."/>
            <person name="Wu X."/>
            <person name="de Brujin I."/>
            <person name="Lundin D."/>
            <person name="Andersson A."/>
            <person name="Bertilsson S."/>
            <person name="Dopson M."/>
        </authorList>
    </citation>
    <scope>NUCLEOTIDE SEQUENCE</scope>
    <source>
        <strain evidence="1">MM415A02495</strain>
        <strain evidence="2">MM415B02740</strain>
    </source>
</reference>
<dbReference type="AlphaFoldDB" id="A0A6M3L2R3"/>
<dbReference type="InterPro" id="IPR036410">
    <property type="entry name" value="HSP_DnaJ_Cys-rich_dom_sf"/>
</dbReference>